<dbReference type="PANTHER" id="PTHR39175">
    <property type="entry name" value="FAMILY PROTEIN, PUTATIVE (AFU_ORTHOLOGUE AFUA_3G15060)-RELATED"/>
    <property type="match status" value="1"/>
</dbReference>
<dbReference type="AlphaFoldDB" id="A0AAV5NQD9"/>
<proteinExistence type="predicted"/>
<feature type="domain" description="VOC" evidence="1">
    <location>
        <begin position="4"/>
        <end position="119"/>
    </location>
</feature>
<dbReference type="InterPro" id="IPR037523">
    <property type="entry name" value="VOC_core"/>
</dbReference>
<dbReference type="EMBL" id="BSNX01000021">
    <property type="protein sequence ID" value="GLQ72804.1"/>
    <property type="molecule type" value="Genomic_DNA"/>
</dbReference>
<evidence type="ECO:0000259" key="1">
    <source>
        <dbReference type="PROSITE" id="PS51819"/>
    </source>
</evidence>
<evidence type="ECO:0000313" key="2">
    <source>
        <dbReference type="EMBL" id="GLQ72804.1"/>
    </source>
</evidence>
<evidence type="ECO:0000313" key="3">
    <source>
        <dbReference type="Proteomes" id="UP001156690"/>
    </source>
</evidence>
<dbReference type="PROSITE" id="PS51819">
    <property type="entry name" value="VOC"/>
    <property type="match status" value="1"/>
</dbReference>
<keyword evidence="3" id="KW-1185">Reference proteome</keyword>
<organism evidence="2 3">
    <name type="scientific">Vibrio penaeicida</name>
    <dbReference type="NCBI Taxonomy" id="104609"/>
    <lineage>
        <taxon>Bacteria</taxon>
        <taxon>Pseudomonadati</taxon>
        <taxon>Pseudomonadota</taxon>
        <taxon>Gammaproteobacteria</taxon>
        <taxon>Vibrionales</taxon>
        <taxon>Vibrionaceae</taxon>
        <taxon>Vibrio</taxon>
    </lineage>
</organism>
<sequence length="121" mass="13956">MLKAINHIQITIPSGAQEEAKAFYCNVLGLRQVTKPNTLEGNGSFWLRLGDIAIHFAIENENFRAYTSAHIAYEVSDLDMWRKTLETHDFIINKSVQIPSMKRFDFRDPFGNLIELLERVD</sequence>
<gene>
    <name evidence="2" type="ORF">GCM10007932_21640</name>
</gene>
<reference evidence="3" key="1">
    <citation type="journal article" date="2019" name="Int. J. Syst. Evol. Microbiol.">
        <title>The Global Catalogue of Microorganisms (GCM) 10K type strain sequencing project: providing services to taxonomists for standard genome sequencing and annotation.</title>
        <authorList>
            <consortium name="The Broad Institute Genomics Platform"/>
            <consortium name="The Broad Institute Genome Sequencing Center for Infectious Disease"/>
            <person name="Wu L."/>
            <person name="Ma J."/>
        </authorList>
    </citation>
    <scope>NUCLEOTIDE SEQUENCE [LARGE SCALE GENOMIC DNA]</scope>
    <source>
        <strain evidence="3">NBRC 15640</strain>
    </source>
</reference>
<dbReference type="Gene3D" id="3.10.180.10">
    <property type="entry name" value="2,3-Dihydroxybiphenyl 1,2-Dioxygenase, domain 1"/>
    <property type="match status" value="1"/>
</dbReference>
<dbReference type="InterPro" id="IPR004360">
    <property type="entry name" value="Glyas_Fos-R_dOase_dom"/>
</dbReference>
<dbReference type="PANTHER" id="PTHR39175:SF1">
    <property type="entry name" value="FAMILY PROTEIN, PUTATIVE (AFU_ORTHOLOGUE AFUA_3G15060)-RELATED"/>
    <property type="match status" value="1"/>
</dbReference>
<accession>A0AAV5NQD9</accession>
<dbReference type="Proteomes" id="UP001156690">
    <property type="component" value="Unassembled WGS sequence"/>
</dbReference>
<dbReference type="InterPro" id="IPR029068">
    <property type="entry name" value="Glyas_Bleomycin-R_OHBP_Dase"/>
</dbReference>
<name>A0AAV5NQD9_9VIBR</name>
<dbReference type="RefSeq" id="WP_126606076.1">
    <property type="nucleotide sequence ID" value="NZ_AP025144.1"/>
</dbReference>
<protein>
    <submittedName>
        <fullName evidence="2">Glyoxalase</fullName>
    </submittedName>
</protein>
<dbReference type="Pfam" id="PF00903">
    <property type="entry name" value="Glyoxalase"/>
    <property type="match status" value="1"/>
</dbReference>
<dbReference type="SUPFAM" id="SSF54593">
    <property type="entry name" value="Glyoxalase/Bleomycin resistance protein/Dihydroxybiphenyl dioxygenase"/>
    <property type="match status" value="1"/>
</dbReference>
<comment type="caution">
    <text evidence="2">The sequence shown here is derived from an EMBL/GenBank/DDBJ whole genome shotgun (WGS) entry which is preliminary data.</text>
</comment>